<keyword evidence="1" id="KW-0479">Metal-binding</keyword>
<dbReference type="InterPro" id="IPR006555">
    <property type="entry name" value="ATP-dep_Helicase_C"/>
</dbReference>
<dbReference type="Gene3D" id="3.40.50.300">
    <property type="entry name" value="P-loop containing nucleotide triphosphate hydrolases"/>
    <property type="match status" value="4"/>
</dbReference>
<feature type="domain" description="Helicase ATP-binding" evidence="12">
    <location>
        <begin position="1204"/>
        <end position="1634"/>
    </location>
</feature>
<dbReference type="InterPro" id="IPR006554">
    <property type="entry name" value="Helicase-like_DEXD_c2"/>
</dbReference>
<dbReference type="EMBL" id="JBBPFD010000021">
    <property type="protein sequence ID" value="KAK7882236.1"/>
    <property type="molecule type" value="Genomic_DNA"/>
</dbReference>
<evidence type="ECO:0000256" key="9">
    <source>
        <dbReference type="ARBA" id="ARBA00023235"/>
    </source>
</evidence>
<dbReference type="GO" id="GO:0005524">
    <property type="term" value="F:ATP binding"/>
    <property type="evidence" value="ECO:0007669"/>
    <property type="project" value="UniProtKB-KW"/>
</dbReference>
<dbReference type="InterPro" id="IPR027417">
    <property type="entry name" value="P-loop_NTPase"/>
</dbReference>
<proteinExistence type="inferred from homology"/>
<dbReference type="PROSITE" id="PS01032">
    <property type="entry name" value="PPM_1"/>
    <property type="match status" value="1"/>
</dbReference>
<accession>A0AAW0N006</accession>
<feature type="region of interest" description="Disordered" evidence="11">
    <location>
        <begin position="1270"/>
        <end position="1291"/>
    </location>
</feature>
<dbReference type="SUPFAM" id="SSF81606">
    <property type="entry name" value="PP2C-like"/>
    <property type="match status" value="1"/>
</dbReference>
<dbReference type="PANTHER" id="PTHR11472:SF47">
    <property type="entry name" value="FANCONI ANEMIA GROUP J PROTEIN"/>
    <property type="match status" value="1"/>
</dbReference>
<keyword evidence="6 10" id="KW-0904">Protein phosphatase</keyword>
<dbReference type="InterPro" id="IPR000222">
    <property type="entry name" value="PP2C_BS"/>
</dbReference>
<dbReference type="InterPro" id="IPR025476">
    <property type="entry name" value="Helitron_helicase-like"/>
</dbReference>
<evidence type="ECO:0000313" key="14">
    <source>
        <dbReference type="EMBL" id="KAK7882236.1"/>
    </source>
</evidence>
<evidence type="ECO:0008006" key="16">
    <source>
        <dbReference type="Google" id="ProtNLM"/>
    </source>
</evidence>
<dbReference type="GO" id="GO:0003677">
    <property type="term" value="F:DNA binding"/>
    <property type="evidence" value="ECO:0007669"/>
    <property type="project" value="InterPro"/>
</dbReference>
<keyword evidence="7" id="KW-0408">Iron</keyword>
<feature type="compositionally biased region" description="Basic and acidic residues" evidence="11">
    <location>
        <begin position="475"/>
        <end position="489"/>
    </location>
</feature>
<feature type="region of interest" description="Disordered" evidence="11">
    <location>
        <begin position="31"/>
        <end position="61"/>
    </location>
</feature>
<dbReference type="InterPro" id="IPR014013">
    <property type="entry name" value="Helic_SF1/SF2_ATP-bd_DinG/Rad3"/>
</dbReference>
<dbReference type="Pfam" id="PF13307">
    <property type="entry name" value="Helicase_C_2"/>
    <property type="match status" value="1"/>
</dbReference>
<sequence>MENGLILRMSVSTDQGGRKYMEDVTDVVLEPESGEGELQPGECEEESAAAEEGAEDTPDKAAFVEDTPDKTAFVEENIASVSDSAQTETRSSPISSEPASPSCGSSPRRSVAFFAVFDGHGGAEAAQFARDHLWDFIKKQRGFWSSCDQEVCAAIRKGFVACHHAMWKKLPEWPKTLTGLPSTSGTTASVVVIRGDRMYVAHVGDSAVVLGVQDDPSVPFIRAVELTQDHKPELPREKERIEGLGGSVIKKSGVNRVVWKRPRLTHNGPVRRSTVIDQIPFLAVARALGDLWSYDFFSGEFVVSPEPDTSVVVLDPRKHRYIIVASDGLWNMVPPQESRDHVPQPRQGKVCAQCVQRPAIVISVTCPGTEHSPLSRDEVLLDLSHSQSSPEPRAHTPLQQSSAAEDSSLSSVCDLMPSLDRCDGLSGDTSLFYRDSLSFSSSSSSSPSSSPSALSDWTDSDPQTPRPPSSKRTKRDSGDGEDTETHDQSPKPPKRRTADRTPLSQHNSDENRKKEFPTFYARPRFSSVSSEEPLHQELWSAVAVGLWLMCPGGLVLTSPPLWALGHCPVAAGGSASGADSSSDDAAFGPSVPSQCTATMASPVEYTIGGVKIQFPCKAYPSQLAMMNSVSEESAIINLCKGSTNFRLEPLYCGEKAQDKEDSQTDGQHIINNGQDRLYNPAESSDSHARSKSGMVDGGGKSVVVFLKSLSEVHDHINQLAAGFGAGNAEFELSSVAVSLKDHKSECKDVSVEVVTVGSESDCESDKEGKQVCVEVVTVDSESDCESLREEEHVVVTMESEFESENADVAMEIENANKIEHVSDGVTFVGSANETECERMIEMMAIDTVSDEEENSNPEEAATEEEIKCEEKQTEEDSNANTNKSETADEEEDETLHDRQNHGIYQDSCSMPIDIGQEILDHGFEDIINLAPAEGNNPYMSEVQQVVQQVSVASRKGHSNSTGQKETATDHTDSLEDIVRTDDGYRFLRPIRGTPAYWEGQQKDLFAMVRQLGKPTFFLSFSSADLRWGGLLNTVLKQEGRTETAESLEYEERCALLRNNPVTAARIFDYRWHLFLNKVLLSPLQPLGKINDVWYRIEYAQRGSPHVHLFTWQESSPVIGKNTDDEVTQFIDKYISCKIPTDDQHLADIVTTVQKHSERHSKTCRKKNTVCRFNFPRPVSERTFITRRKEKPNATMASPVEYTIGGVKIQFPCKAYPSQLAMMNSIVRGLNNGQNCLLESPTGSGKSLALLCSTLGWQHAQLLKQQQSIYSQDDKSQSEKKPQSSCKCSCHSQTKASPQTVTAVVDLTQSPCKTSAPQENCKAEDSQAKKQSIASRLSEKLQTSLQSEAENDDDFQPDRKRIRAAEVKSRKKPRMDKGVIFLDDEPEFENQTSSRPRDTSPDQSPETCCPPQACVKDVCRECPCNSGEEVLNKRPKIPKIFFGTRTHKQIKQITHELKRTQYSPVPMTILSSRDHSCVHPEVAPHANRNERCKDLREGKDNHCHFYHNVQRMRDPWTLQKTYGLKQAWDIEELVSLGKRLRACSYYAARELMLNASIVFCPYNYLLDPLIRESMEINLEGQILVLDEAHNIEDCARESASYDLNRQNLITCKEELDSMISAKIRPTQHEPLRSFCCSLDNWIEESKSLMSERGFENASKVWSGREVVDIFRTLGITPDTFSILKENLVLVMEKEEKVKDDTVELPTISSASSTVLKNLFMVLEFLYRANGSYADDYRVALQRSYSWSNQAPPDVPDANGFIVRRQRQRNIRMKTEVLSLSFWCLNPAVAFSDLNGKVHSIVLTSGTLSPMSSFSSELGVTFPIQLEANHVINKSQVWVGTVGAGPQGRKLRATFQNTETYDFQDEVGELLLHVCRVVSKGVLCFLPSYNVELKMKYNDQHSRTRGLLSGSKWYDIQAFRALNQALGRCIRHKNDWGALVLVDERYRNNPTKYITGLSKWVRQLVHHHDTFPNAMQSLVAFSHEQKMRTEGGFSPSLPSPVLLNGPIESPVLQSPRLLNGPMESPVLQSPRLLNGPIESPVLQSPGPKPQLRMPLSECPVVIQRSPPPFHNNTHLNVVPMKVFKQQPENHQLHVMFCERRKSCSSFHLFGIRAASLSAYMTYTPCVGVSLCVHEYTPRVGVSLPQKVPAESQCSSGLFCRSCGAELLQDAQGAVKRESCSSKPLSLLLKHKHDSSKAIRSCRCGAEVSLSDSELLLVQNPESVKILSKHLQPFIKPTQTGYNAVWEPSVNCITRFFQCQSCGQSETPSAALVHRVTDATQQHHTSWDRPGLCDGALLQ</sequence>
<dbReference type="PANTHER" id="PTHR11472">
    <property type="entry name" value="DNA REPAIR DEAD HELICASE RAD3/XP-D SUBFAMILY MEMBER"/>
    <property type="match status" value="1"/>
</dbReference>
<feature type="compositionally biased region" description="Basic and acidic residues" evidence="11">
    <location>
        <begin position="507"/>
        <end position="516"/>
    </location>
</feature>
<dbReference type="CDD" id="cd00143">
    <property type="entry name" value="PP2Cc"/>
    <property type="match status" value="1"/>
</dbReference>
<dbReference type="SMART" id="SM00491">
    <property type="entry name" value="HELICc2"/>
    <property type="match status" value="1"/>
</dbReference>
<dbReference type="Proteomes" id="UP001460270">
    <property type="component" value="Unassembled WGS sequence"/>
</dbReference>
<evidence type="ECO:0000313" key="15">
    <source>
        <dbReference type="Proteomes" id="UP001460270"/>
    </source>
</evidence>
<evidence type="ECO:0000256" key="11">
    <source>
        <dbReference type="SAM" id="MobiDB-lite"/>
    </source>
</evidence>
<evidence type="ECO:0000256" key="7">
    <source>
        <dbReference type="ARBA" id="ARBA00023004"/>
    </source>
</evidence>
<feature type="compositionally biased region" description="Polar residues" evidence="11">
    <location>
        <begin position="664"/>
        <end position="674"/>
    </location>
</feature>
<dbReference type="GO" id="GO:0003678">
    <property type="term" value="F:DNA helicase activity"/>
    <property type="evidence" value="ECO:0007669"/>
    <property type="project" value="InterPro"/>
</dbReference>
<keyword evidence="15" id="KW-1185">Reference proteome</keyword>
<dbReference type="Gene3D" id="3.60.40.10">
    <property type="entry name" value="PPM-type phosphatase domain"/>
    <property type="match status" value="1"/>
</dbReference>
<feature type="region of interest" description="Disordered" evidence="11">
    <location>
        <begin position="384"/>
        <end position="405"/>
    </location>
</feature>
<protein>
    <recommendedName>
        <fullName evidence="16">Helicase ATP-binding domain-containing protein</fullName>
    </recommendedName>
</protein>
<feature type="compositionally biased region" description="Acidic residues" evidence="11">
    <location>
        <begin position="42"/>
        <end position="56"/>
    </location>
</feature>
<keyword evidence="8" id="KW-0411">Iron-sulfur</keyword>
<dbReference type="GO" id="GO:0005634">
    <property type="term" value="C:nucleus"/>
    <property type="evidence" value="ECO:0007669"/>
    <property type="project" value="TreeGrafter"/>
</dbReference>
<dbReference type="InterPro" id="IPR001932">
    <property type="entry name" value="PPM-type_phosphatase-like_dom"/>
</dbReference>
<feature type="region of interest" description="Disordered" evidence="11">
    <location>
        <begin position="78"/>
        <end position="105"/>
    </location>
</feature>
<evidence type="ECO:0000256" key="3">
    <source>
        <dbReference type="ARBA" id="ARBA00022801"/>
    </source>
</evidence>
<dbReference type="FunFam" id="3.40.50.300:FF:000977">
    <property type="entry name" value="BRCA1 interacting protein C-terminal helicase 1"/>
    <property type="match status" value="1"/>
</dbReference>
<evidence type="ECO:0000256" key="4">
    <source>
        <dbReference type="ARBA" id="ARBA00022806"/>
    </source>
</evidence>
<feature type="compositionally biased region" description="Low complexity" evidence="11">
    <location>
        <begin position="437"/>
        <end position="455"/>
    </location>
</feature>
<evidence type="ECO:0000256" key="1">
    <source>
        <dbReference type="ARBA" id="ARBA00022723"/>
    </source>
</evidence>
<feature type="region of interest" description="Disordered" evidence="11">
    <location>
        <begin position="656"/>
        <end position="695"/>
    </location>
</feature>
<dbReference type="PROSITE" id="PS51746">
    <property type="entry name" value="PPM_2"/>
    <property type="match status" value="1"/>
</dbReference>
<feature type="compositionally biased region" description="Low complexity" evidence="11">
    <location>
        <begin position="91"/>
        <end position="105"/>
    </location>
</feature>
<dbReference type="GO" id="GO:0006289">
    <property type="term" value="P:nucleotide-excision repair"/>
    <property type="evidence" value="ECO:0007669"/>
    <property type="project" value="TreeGrafter"/>
</dbReference>
<feature type="region of interest" description="Disordered" evidence="11">
    <location>
        <begin position="846"/>
        <end position="896"/>
    </location>
</feature>
<dbReference type="Pfam" id="PF06733">
    <property type="entry name" value="DEAD_2"/>
    <property type="match status" value="1"/>
</dbReference>
<name>A0AAW0N006_9GOBI</name>
<evidence type="ECO:0000256" key="10">
    <source>
        <dbReference type="RuleBase" id="RU003465"/>
    </source>
</evidence>
<feature type="compositionally biased region" description="Acidic residues" evidence="11">
    <location>
        <begin position="848"/>
        <end position="863"/>
    </location>
</feature>
<feature type="domain" description="PPM-type phosphatase" evidence="13">
    <location>
        <begin position="95"/>
        <end position="436"/>
    </location>
</feature>
<evidence type="ECO:0000256" key="5">
    <source>
        <dbReference type="ARBA" id="ARBA00022840"/>
    </source>
</evidence>
<dbReference type="InterPro" id="IPR010614">
    <property type="entry name" value="RAD3-like_helicase_DEAD"/>
</dbReference>
<dbReference type="Pfam" id="PF00481">
    <property type="entry name" value="PP2C"/>
    <property type="match status" value="1"/>
</dbReference>
<evidence type="ECO:0000259" key="13">
    <source>
        <dbReference type="PROSITE" id="PS51746"/>
    </source>
</evidence>
<comment type="similarity">
    <text evidence="10">Belongs to the PP2C family.</text>
</comment>
<feature type="compositionally biased region" description="Basic and acidic residues" evidence="11">
    <location>
        <begin position="1271"/>
        <end position="1281"/>
    </location>
</feature>
<dbReference type="SMART" id="SM00488">
    <property type="entry name" value="DEXDc2"/>
    <property type="match status" value="1"/>
</dbReference>
<comment type="caution">
    <text evidence="14">The sequence shown here is derived from an EMBL/GenBank/DDBJ whole genome shotgun (WGS) entry which is preliminary data.</text>
</comment>
<dbReference type="InterPro" id="IPR045028">
    <property type="entry name" value="DinG/Rad3-like"/>
</dbReference>
<dbReference type="GO" id="GO:0004721">
    <property type="term" value="F:phosphoprotein phosphatase activity"/>
    <property type="evidence" value="ECO:0007669"/>
    <property type="project" value="UniProtKB-KW"/>
</dbReference>
<reference evidence="15" key="1">
    <citation type="submission" date="2024-04" db="EMBL/GenBank/DDBJ databases">
        <title>Salinicola lusitanus LLJ914,a marine bacterium isolated from the Okinawa Trough.</title>
        <authorList>
            <person name="Li J."/>
        </authorList>
    </citation>
    <scope>NUCLEOTIDE SEQUENCE [LARGE SCALE GENOMIC DNA]</scope>
</reference>
<evidence type="ECO:0000256" key="6">
    <source>
        <dbReference type="ARBA" id="ARBA00022912"/>
    </source>
</evidence>
<evidence type="ECO:0000259" key="12">
    <source>
        <dbReference type="PROSITE" id="PS51193"/>
    </source>
</evidence>
<dbReference type="GO" id="GO:0051536">
    <property type="term" value="F:iron-sulfur cluster binding"/>
    <property type="evidence" value="ECO:0007669"/>
    <property type="project" value="UniProtKB-KW"/>
</dbReference>
<evidence type="ECO:0000256" key="8">
    <source>
        <dbReference type="ARBA" id="ARBA00023014"/>
    </source>
</evidence>
<keyword evidence="9" id="KW-0413">Isomerase</keyword>
<keyword evidence="3 10" id="KW-0378">Hydrolase</keyword>
<feature type="compositionally biased region" description="Polar residues" evidence="11">
    <location>
        <begin position="1328"/>
        <end position="1347"/>
    </location>
</feature>
<dbReference type="Pfam" id="PF14214">
    <property type="entry name" value="Helitron_like_N"/>
    <property type="match status" value="1"/>
</dbReference>
<keyword evidence="2" id="KW-0547">Nucleotide-binding</keyword>
<feature type="region of interest" description="Disordered" evidence="11">
    <location>
        <begin position="1312"/>
        <end position="1405"/>
    </location>
</feature>
<feature type="compositionally biased region" description="Basic and acidic residues" evidence="11">
    <location>
        <begin position="1355"/>
        <end position="1367"/>
    </location>
</feature>
<feature type="compositionally biased region" description="Polar residues" evidence="11">
    <location>
        <begin position="1282"/>
        <end position="1291"/>
    </location>
</feature>
<dbReference type="SMART" id="SM00332">
    <property type="entry name" value="PP2Cc"/>
    <property type="match status" value="1"/>
</dbReference>
<dbReference type="SUPFAM" id="SSF52540">
    <property type="entry name" value="P-loop containing nucleoside triphosphate hydrolases"/>
    <property type="match status" value="1"/>
</dbReference>
<dbReference type="GO" id="GO:0016818">
    <property type="term" value="F:hydrolase activity, acting on acid anhydrides, in phosphorus-containing anhydrides"/>
    <property type="evidence" value="ECO:0007669"/>
    <property type="project" value="InterPro"/>
</dbReference>
<organism evidence="14 15">
    <name type="scientific">Mugilogobius chulae</name>
    <name type="common">yellowstripe goby</name>
    <dbReference type="NCBI Taxonomy" id="88201"/>
    <lineage>
        <taxon>Eukaryota</taxon>
        <taxon>Metazoa</taxon>
        <taxon>Chordata</taxon>
        <taxon>Craniata</taxon>
        <taxon>Vertebrata</taxon>
        <taxon>Euteleostomi</taxon>
        <taxon>Actinopterygii</taxon>
        <taxon>Neopterygii</taxon>
        <taxon>Teleostei</taxon>
        <taxon>Neoteleostei</taxon>
        <taxon>Acanthomorphata</taxon>
        <taxon>Gobiaria</taxon>
        <taxon>Gobiiformes</taxon>
        <taxon>Gobioidei</taxon>
        <taxon>Gobiidae</taxon>
        <taxon>Gobionellinae</taxon>
        <taxon>Mugilogobius</taxon>
    </lineage>
</organism>
<dbReference type="GO" id="GO:0046872">
    <property type="term" value="F:metal ion binding"/>
    <property type="evidence" value="ECO:0007669"/>
    <property type="project" value="UniProtKB-KW"/>
</dbReference>
<dbReference type="InterPro" id="IPR036457">
    <property type="entry name" value="PPM-type-like_dom_sf"/>
</dbReference>
<keyword evidence="4" id="KW-0347">Helicase</keyword>
<feature type="region of interest" description="Disordered" evidence="11">
    <location>
        <begin position="953"/>
        <end position="972"/>
    </location>
</feature>
<dbReference type="GO" id="GO:1990918">
    <property type="term" value="P:double-strand break repair involved in meiotic recombination"/>
    <property type="evidence" value="ECO:0007669"/>
    <property type="project" value="TreeGrafter"/>
</dbReference>
<gene>
    <name evidence="14" type="ORF">WMY93_028410</name>
</gene>
<keyword evidence="5" id="KW-0067">ATP-binding</keyword>
<evidence type="ECO:0000256" key="2">
    <source>
        <dbReference type="ARBA" id="ARBA00022741"/>
    </source>
</evidence>
<feature type="region of interest" description="Disordered" evidence="11">
    <location>
        <begin position="437"/>
        <end position="516"/>
    </location>
</feature>
<dbReference type="PROSITE" id="PS51193">
    <property type="entry name" value="HELICASE_ATP_BIND_2"/>
    <property type="match status" value="1"/>
</dbReference>
<feature type="compositionally biased region" description="Polar residues" evidence="11">
    <location>
        <begin position="79"/>
        <end position="90"/>
    </location>
</feature>